<keyword evidence="9" id="KW-1185">Reference proteome</keyword>
<dbReference type="PANTHER" id="PTHR34192:SF10">
    <property type="entry name" value="PLASTOCYANIN MAJOR ISOFORM, CHLOROPLASTIC-RELATED"/>
    <property type="match status" value="1"/>
</dbReference>
<dbReference type="GO" id="GO:0005507">
    <property type="term" value="F:copper ion binding"/>
    <property type="evidence" value="ECO:0007669"/>
    <property type="project" value="InterPro"/>
</dbReference>
<dbReference type="KEGG" id="hsn:DV733_01720"/>
<keyword evidence="6" id="KW-0472">Membrane</keyword>
<dbReference type="RefSeq" id="WP_049993459.1">
    <property type="nucleotide sequence ID" value="NZ_CP031310.1"/>
</dbReference>
<evidence type="ECO:0000313" key="8">
    <source>
        <dbReference type="EMBL" id="QCC50015.1"/>
    </source>
</evidence>
<dbReference type="EMBL" id="CP031310">
    <property type="protein sequence ID" value="QCC50015.1"/>
    <property type="molecule type" value="Genomic_DNA"/>
</dbReference>
<dbReference type="InterPro" id="IPR028871">
    <property type="entry name" value="BlueCu_1_BS"/>
</dbReference>
<evidence type="ECO:0000256" key="1">
    <source>
        <dbReference type="ARBA" id="ARBA00004370"/>
    </source>
</evidence>
<evidence type="ECO:0000256" key="4">
    <source>
        <dbReference type="ARBA" id="ARBA00022982"/>
    </source>
</evidence>
<dbReference type="STRING" id="1457250.GCA_000755225_02640"/>
<dbReference type="PANTHER" id="PTHR34192">
    <property type="entry name" value="PLASTOCYANIN MAJOR ISOFORM, CHLOROPLASTIC-RELATED"/>
    <property type="match status" value="1"/>
</dbReference>
<accession>A0A4D6H8Q4</accession>
<comment type="subcellular location">
    <subcellularLocation>
        <location evidence="1">Membrane</location>
    </subcellularLocation>
</comment>
<dbReference type="Gene3D" id="2.60.40.420">
    <property type="entry name" value="Cupredoxins - blue copper proteins"/>
    <property type="match status" value="1"/>
</dbReference>
<sequence>MHRRAFLATSAATLASGCLGVLAGDDDYDIGMSSMAFEPETIEVPVGTEVVWRNTNSRAHTVTAYESALPEGADFFATGGFESEDAAREAWRDDGSGNIYGGETFSYTVEVPGTYDYFCIPHESGGMVGRIEVTE</sequence>
<evidence type="ECO:0000256" key="5">
    <source>
        <dbReference type="ARBA" id="ARBA00023008"/>
    </source>
</evidence>
<dbReference type="Pfam" id="PF00127">
    <property type="entry name" value="Copper-bind"/>
    <property type="match status" value="1"/>
</dbReference>
<dbReference type="PROSITE" id="PS00196">
    <property type="entry name" value="COPPER_BLUE"/>
    <property type="match status" value="1"/>
</dbReference>
<name>A0A4D6H8Q4_9EURY</name>
<proteinExistence type="predicted"/>
<dbReference type="SUPFAM" id="SSF49503">
    <property type="entry name" value="Cupredoxins"/>
    <property type="match status" value="1"/>
</dbReference>
<protein>
    <submittedName>
        <fullName evidence="8">Halocyanin</fullName>
    </submittedName>
</protein>
<evidence type="ECO:0000256" key="2">
    <source>
        <dbReference type="ARBA" id="ARBA00022448"/>
    </source>
</evidence>
<dbReference type="GO" id="GO:0009055">
    <property type="term" value="F:electron transfer activity"/>
    <property type="evidence" value="ECO:0007669"/>
    <property type="project" value="InterPro"/>
</dbReference>
<keyword evidence="5" id="KW-0186">Copper</keyword>
<keyword evidence="2" id="KW-0813">Transport</keyword>
<evidence type="ECO:0000256" key="3">
    <source>
        <dbReference type="ARBA" id="ARBA00022723"/>
    </source>
</evidence>
<dbReference type="InterPro" id="IPR000923">
    <property type="entry name" value="BlueCu_1"/>
</dbReference>
<gene>
    <name evidence="8" type="ORF">DV733_01720</name>
</gene>
<dbReference type="PROSITE" id="PS51257">
    <property type="entry name" value="PROKAR_LIPOPROTEIN"/>
    <property type="match status" value="1"/>
</dbReference>
<dbReference type="GO" id="GO:0016020">
    <property type="term" value="C:membrane"/>
    <property type="evidence" value="ECO:0007669"/>
    <property type="project" value="UniProtKB-SubCell"/>
</dbReference>
<reference evidence="8 9" key="1">
    <citation type="journal article" date="2019" name="Nat. Commun.">
        <title>A new type of DNA phosphorothioation-based antiviral system in archaea.</title>
        <authorList>
            <person name="Xiong L."/>
            <person name="Liu S."/>
            <person name="Chen S."/>
            <person name="Xiao Y."/>
            <person name="Zhu B."/>
            <person name="Gao Y."/>
            <person name="Zhang Y."/>
            <person name="Chen B."/>
            <person name="Luo J."/>
            <person name="Deng Z."/>
            <person name="Chen X."/>
            <person name="Wang L."/>
            <person name="Chen S."/>
        </authorList>
    </citation>
    <scope>NUCLEOTIDE SEQUENCE [LARGE SCALE GENOMIC DNA]</scope>
    <source>
        <strain evidence="8 9">CBA1105</strain>
    </source>
</reference>
<feature type="domain" description="Blue (type 1) copper" evidence="7">
    <location>
        <begin position="30"/>
        <end position="133"/>
    </location>
</feature>
<evidence type="ECO:0000256" key="6">
    <source>
        <dbReference type="ARBA" id="ARBA00023136"/>
    </source>
</evidence>
<dbReference type="AlphaFoldDB" id="A0A4D6H8Q4"/>
<evidence type="ECO:0000313" key="9">
    <source>
        <dbReference type="Proteomes" id="UP000296706"/>
    </source>
</evidence>
<dbReference type="InterPro" id="IPR008972">
    <property type="entry name" value="Cupredoxin"/>
</dbReference>
<dbReference type="Proteomes" id="UP000296706">
    <property type="component" value="Chromosome"/>
</dbReference>
<keyword evidence="3" id="KW-0479">Metal-binding</keyword>
<organism evidence="8 9">
    <name type="scientific">Halapricum salinum</name>
    <dbReference type="NCBI Taxonomy" id="1457250"/>
    <lineage>
        <taxon>Archaea</taxon>
        <taxon>Methanobacteriati</taxon>
        <taxon>Methanobacteriota</taxon>
        <taxon>Stenosarchaea group</taxon>
        <taxon>Halobacteria</taxon>
        <taxon>Halobacteriales</taxon>
        <taxon>Haloarculaceae</taxon>
        <taxon>Halapricum</taxon>
    </lineage>
</organism>
<keyword evidence="4" id="KW-0249">Electron transport</keyword>
<evidence type="ECO:0000259" key="7">
    <source>
        <dbReference type="Pfam" id="PF00127"/>
    </source>
</evidence>
<dbReference type="GeneID" id="39846546"/>
<dbReference type="OrthoDB" id="4392at2157"/>